<name>A0AAD6AQI1_9TELE</name>
<gene>
    <name evidence="1" type="ORF">JOQ06_004967</name>
</gene>
<protein>
    <submittedName>
        <fullName evidence="1">Uncharacterized protein</fullName>
    </submittedName>
</protein>
<dbReference type="AlphaFoldDB" id="A0AAD6AQI1"/>
<dbReference type="Proteomes" id="UP001219934">
    <property type="component" value="Unassembled WGS sequence"/>
</dbReference>
<sequence length="90" mass="10053">MPEEGASLSRVGLRNLKLQVYLGRTNNGRHGGVLRALQRSGKPPRGANRSDFVCSMTADNRPTLEDSLFLALYLHFIKSPGMARLSWRKL</sequence>
<reference evidence="1" key="1">
    <citation type="submission" date="2022-11" db="EMBL/GenBank/DDBJ databases">
        <title>Chromosome-level genome of Pogonophryne albipinna.</title>
        <authorList>
            <person name="Jo E."/>
        </authorList>
    </citation>
    <scope>NUCLEOTIDE SEQUENCE</scope>
    <source>
        <strain evidence="1">SGF0006</strain>
        <tissue evidence="1">Muscle</tissue>
    </source>
</reference>
<comment type="caution">
    <text evidence="1">The sequence shown here is derived from an EMBL/GenBank/DDBJ whole genome shotgun (WGS) entry which is preliminary data.</text>
</comment>
<organism evidence="1 2">
    <name type="scientific">Pogonophryne albipinna</name>
    <dbReference type="NCBI Taxonomy" id="1090488"/>
    <lineage>
        <taxon>Eukaryota</taxon>
        <taxon>Metazoa</taxon>
        <taxon>Chordata</taxon>
        <taxon>Craniata</taxon>
        <taxon>Vertebrata</taxon>
        <taxon>Euteleostomi</taxon>
        <taxon>Actinopterygii</taxon>
        <taxon>Neopterygii</taxon>
        <taxon>Teleostei</taxon>
        <taxon>Neoteleostei</taxon>
        <taxon>Acanthomorphata</taxon>
        <taxon>Eupercaria</taxon>
        <taxon>Perciformes</taxon>
        <taxon>Notothenioidei</taxon>
        <taxon>Pogonophryne</taxon>
    </lineage>
</organism>
<keyword evidence="2" id="KW-1185">Reference proteome</keyword>
<evidence type="ECO:0000313" key="2">
    <source>
        <dbReference type="Proteomes" id="UP001219934"/>
    </source>
</evidence>
<dbReference type="EMBL" id="JAPTMU010000017">
    <property type="protein sequence ID" value="KAJ4929358.1"/>
    <property type="molecule type" value="Genomic_DNA"/>
</dbReference>
<evidence type="ECO:0000313" key="1">
    <source>
        <dbReference type="EMBL" id="KAJ4929358.1"/>
    </source>
</evidence>
<proteinExistence type="predicted"/>
<accession>A0AAD6AQI1</accession>